<keyword evidence="2" id="KW-1185">Reference proteome</keyword>
<reference evidence="2" key="1">
    <citation type="submission" date="2016-12" db="EMBL/GenBank/DDBJ databases">
        <authorList>
            <person name="Varghese N."/>
            <person name="Submissions S."/>
        </authorList>
    </citation>
    <scope>NUCLEOTIDE SEQUENCE [LARGE SCALE GENOMIC DNA]</scope>
    <source>
        <strain evidence="2">DSM 25035</strain>
    </source>
</reference>
<proteinExistence type="predicted"/>
<dbReference type="STRING" id="1073327.SAMN04488108_4032"/>
<dbReference type="Proteomes" id="UP000184609">
    <property type="component" value="Unassembled WGS sequence"/>
</dbReference>
<evidence type="ECO:0000313" key="1">
    <source>
        <dbReference type="EMBL" id="SHO65371.1"/>
    </source>
</evidence>
<dbReference type="RefSeq" id="WP_073573631.1">
    <property type="nucleotide sequence ID" value="NZ_FRXN01000008.1"/>
</dbReference>
<dbReference type="OrthoDB" id="9888178at2"/>
<name>A0A1M7ZKG6_9BACT</name>
<sequence>MQRNKGHTQELGDLIQIPIQEAGLFKESILGILDLIKVEDCNRVQQEYIKNIYRLLEYFSKSE</sequence>
<dbReference type="EMBL" id="FRXN01000008">
    <property type="protein sequence ID" value="SHO65371.1"/>
    <property type="molecule type" value="Genomic_DNA"/>
</dbReference>
<dbReference type="AlphaFoldDB" id="A0A1M7ZKG6"/>
<protein>
    <submittedName>
        <fullName evidence="1">Uncharacterized protein</fullName>
    </submittedName>
</protein>
<organism evidence="1 2">
    <name type="scientific">Algoriphagus zhangzhouensis</name>
    <dbReference type="NCBI Taxonomy" id="1073327"/>
    <lineage>
        <taxon>Bacteria</taxon>
        <taxon>Pseudomonadati</taxon>
        <taxon>Bacteroidota</taxon>
        <taxon>Cytophagia</taxon>
        <taxon>Cytophagales</taxon>
        <taxon>Cyclobacteriaceae</taxon>
        <taxon>Algoriphagus</taxon>
    </lineage>
</organism>
<gene>
    <name evidence="1" type="ORF">SAMN04488108_4032</name>
</gene>
<evidence type="ECO:0000313" key="2">
    <source>
        <dbReference type="Proteomes" id="UP000184609"/>
    </source>
</evidence>
<accession>A0A1M7ZKG6</accession>